<evidence type="ECO:0000313" key="8">
    <source>
        <dbReference type="Proteomes" id="UP001157961"/>
    </source>
</evidence>
<organism evidence="7 8">
    <name type="scientific">Shimia sagamensis</name>
    <dbReference type="NCBI Taxonomy" id="1566352"/>
    <lineage>
        <taxon>Bacteria</taxon>
        <taxon>Pseudomonadati</taxon>
        <taxon>Pseudomonadota</taxon>
        <taxon>Alphaproteobacteria</taxon>
        <taxon>Rhodobacterales</taxon>
        <taxon>Roseobacteraceae</taxon>
    </lineage>
</organism>
<evidence type="ECO:0000259" key="5">
    <source>
        <dbReference type="PROSITE" id="PS50111"/>
    </source>
</evidence>
<evidence type="ECO:0000256" key="1">
    <source>
        <dbReference type="ARBA" id="ARBA00022500"/>
    </source>
</evidence>
<comment type="similarity">
    <text evidence="2">Belongs to the methyl-accepting chemotaxis (MCP) protein family.</text>
</comment>
<evidence type="ECO:0000313" key="7">
    <source>
        <dbReference type="EMBL" id="SMP29054.1"/>
    </source>
</evidence>
<dbReference type="EMBL" id="FXTY01000006">
    <property type="protein sequence ID" value="SMP29054.1"/>
    <property type="molecule type" value="Genomic_DNA"/>
</dbReference>
<evidence type="ECO:0000256" key="2">
    <source>
        <dbReference type="ARBA" id="ARBA00029447"/>
    </source>
</evidence>
<gene>
    <name evidence="7" type="ORF">SAMN06265373_106146</name>
</gene>
<dbReference type="Proteomes" id="UP001157961">
    <property type="component" value="Unassembled WGS sequence"/>
</dbReference>
<dbReference type="InterPro" id="IPR004089">
    <property type="entry name" value="MCPsignal_dom"/>
</dbReference>
<keyword evidence="4" id="KW-1133">Transmembrane helix</keyword>
<accession>A0ABY1P8Q4</accession>
<dbReference type="SUPFAM" id="SSF58104">
    <property type="entry name" value="Methyl-accepting chemotaxis protein (MCP) signaling domain"/>
    <property type="match status" value="1"/>
</dbReference>
<feature type="domain" description="HAMP" evidence="6">
    <location>
        <begin position="411"/>
        <end position="463"/>
    </location>
</feature>
<keyword evidence="4" id="KW-0812">Transmembrane</keyword>
<dbReference type="InterPro" id="IPR051310">
    <property type="entry name" value="MCP_chemotaxis"/>
</dbReference>
<evidence type="ECO:0000256" key="4">
    <source>
        <dbReference type="SAM" id="Phobius"/>
    </source>
</evidence>
<feature type="transmembrane region" description="Helical" evidence="4">
    <location>
        <begin position="292"/>
        <end position="314"/>
    </location>
</feature>
<dbReference type="SMART" id="SM00283">
    <property type="entry name" value="MA"/>
    <property type="match status" value="1"/>
</dbReference>
<reference evidence="7 8" key="1">
    <citation type="submission" date="2017-05" db="EMBL/GenBank/DDBJ databases">
        <authorList>
            <person name="Varghese N."/>
            <person name="Submissions S."/>
        </authorList>
    </citation>
    <scope>NUCLEOTIDE SEQUENCE [LARGE SCALE GENOMIC DNA]</scope>
    <source>
        <strain evidence="7 8">DSM 29734</strain>
    </source>
</reference>
<dbReference type="PROSITE" id="PS50111">
    <property type="entry name" value="CHEMOTAXIS_TRANSDUC_2"/>
    <property type="match status" value="1"/>
</dbReference>
<name>A0ABY1P8Q4_9RHOB</name>
<sequence>MSLSNRIVVGLCIFAMAMTAAFVFGGGAILKRVETTLLSLNAENASVAAVQVLQRSEKTLTTHGRTISRSRDSMNALKDGDFAALKEDLTSTFNRASASGEISDLIIFDKDGTSVAAFSTQDEPLKQAGTPEIVRQIKDSRQRAFEITQIDDTRIGAVYAFPLFSGRNVVGYGLLALDAQSSLPVIAEAMQMSVLLAEVHPNADWTLQGYEAPLVAEADPEADVAAGPDQAEITSTAMNALAGNDLTFDVIATGEQHFVAARNRIGVNQDGTAFDLILLSDFSAQQAEKSAVIFRAMGALLGMIALFLGAMLIWCRRQLRPLREGTQALASAARGDEAEPLKYRSSAKEIAELHASIELLLAQRASEKVAAEEIAEVVEACARGDFTGQLGTEDKEGIFKEICVKVNSIGSSANEGLEAVRSGLSHMEQQDLTYRMPDGFQGIFGDIATSMNTATDSLSEKINLVSKSAAVVENVSSEVSRTTDSVAANSEQNAAALEETAAALEQMSSTVGSMAASATEANTSVDDITNRAAQGQQVMSLAVEAMAEIEAATDSIDGTLAVIEDIAFQTNLLALNAGVEAARAGEAGQGFAVVASEVRALAQKSSESARQISELIKTTGSTVERGVSLVRDTGKAFDEIVVGVNGATDQIRHIAAATKDTSVGINEINVAVGRLDKSTQENAAAFFEVNTAMQGAQSESKILSSTVSGFKVMQAPDMDAEDVDEDRFVA</sequence>
<dbReference type="PANTHER" id="PTHR43531">
    <property type="entry name" value="PROTEIN ICFG"/>
    <property type="match status" value="1"/>
</dbReference>
<dbReference type="Pfam" id="PF00015">
    <property type="entry name" value="MCPsignal"/>
    <property type="match status" value="1"/>
</dbReference>
<protein>
    <submittedName>
        <fullName evidence="7">Methyl-accepting chemotaxis protein</fullName>
    </submittedName>
</protein>
<dbReference type="InterPro" id="IPR003660">
    <property type="entry name" value="HAMP_dom"/>
</dbReference>
<comment type="caution">
    <text evidence="7">The sequence shown here is derived from an EMBL/GenBank/DDBJ whole genome shotgun (WGS) entry which is preliminary data.</text>
</comment>
<keyword evidence="1" id="KW-0145">Chemotaxis</keyword>
<keyword evidence="8" id="KW-1185">Reference proteome</keyword>
<dbReference type="CDD" id="cd11386">
    <property type="entry name" value="MCP_signal"/>
    <property type="match status" value="1"/>
</dbReference>
<keyword evidence="3" id="KW-0807">Transducer</keyword>
<dbReference type="SMART" id="SM00304">
    <property type="entry name" value="HAMP"/>
    <property type="match status" value="2"/>
</dbReference>
<dbReference type="PROSITE" id="PS50885">
    <property type="entry name" value="HAMP"/>
    <property type="match status" value="1"/>
</dbReference>
<evidence type="ECO:0000256" key="3">
    <source>
        <dbReference type="PROSITE-ProRule" id="PRU00284"/>
    </source>
</evidence>
<dbReference type="PANTHER" id="PTHR43531:SF11">
    <property type="entry name" value="METHYL-ACCEPTING CHEMOTAXIS PROTEIN 3"/>
    <property type="match status" value="1"/>
</dbReference>
<proteinExistence type="inferred from homology"/>
<dbReference type="RefSeq" id="WP_283426993.1">
    <property type="nucleotide sequence ID" value="NZ_FXTY01000006.1"/>
</dbReference>
<keyword evidence="4" id="KW-0472">Membrane</keyword>
<dbReference type="Gene3D" id="1.10.287.950">
    <property type="entry name" value="Methyl-accepting chemotaxis protein"/>
    <property type="match status" value="1"/>
</dbReference>
<evidence type="ECO:0000259" key="6">
    <source>
        <dbReference type="PROSITE" id="PS50885"/>
    </source>
</evidence>
<feature type="domain" description="Methyl-accepting transducer" evidence="5">
    <location>
        <begin position="468"/>
        <end position="697"/>
    </location>
</feature>